<evidence type="ECO:0000313" key="8">
    <source>
        <dbReference type="EMBL" id="VYU10721.1"/>
    </source>
</evidence>
<gene>
    <name evidence="8" type="primary">csd_1</name>
    <name evidence="8" type="ORF">CSLFYP84_01331</name>
</gene>
<dbReference type="Pfam" id="PF00266">
    <property type="entry name" value="Aminotran_5"/>
    <property type="match status" value="1"/>
</dbReference>
<dbReference type="PANTHER" id="PTHR43586">
    <property type="entry name" value="CYSTEINE DESULFURASE"/>
    <property type="match status" value="1"/>
</dbReference>
<protein>
    <recommendedName>
        <fullName evidence="3">cysteine desulfurase</fullName>
        <ecNumber evidence="3">2.8.1.7</ecNumber>
    </recommendedName>
</protein>
<comment type="catalytic activity">
    <reaction evidence="5">
        <text>(sulfur carrier)-H + L-cysteine = (sulfur carrier)-SH + L-alanine</text>
        <dbReference type="Rhea" id="RHEA:43892"/>
        <dbReference type="Rhea" id="RHEA-COMP:14737"/>
        <dbReference type="Rhea" id="RHEA-COMP:14739"/>
        <dbReference type="ChEBI" id="CHEBI:29917"/>
        <dbReference type="ChEBI" id="CHEBI:35235"/>
        <dbReference type="ChEBI" id="CHEBI:57972"/>
        <dbReference type="ChEBI" id="CHEBI:64428"/>
        <dbReference type="EC" id="2.8.1.7"/>
    </reaction>
</comment>
<dbReference type="InterPro" id="IPR020578">
    <property type="entry name" value="Aminotrans_V_PyrdxlP_BS"/>
</dbReference>
<accession>A0A6N3C882</accession>
<dbReference type="InterPro" id="IPR015421">
    <property type="entry name" value="PyrdxlP-dep_Trfase_major"/>
</dbReference>
<evidence type="ECO:0000256" key="5">
    <source>
        <dbReference type="ARBA" id="ARBA00050776"/>
    </source>
</evidence>
<reference evidence="8" key="1">
    <citation type="submission" date="2019-11" db="EMBL/GenBank/DDBJ databases">
        <authorList>
            <person name="Feng L."/>
        </authorList>
    </citation>
    <scope>NUCLEOTIDE SEQUENCE</scope>
    <source>
        <strain evidence="8">CsymbiosumLFYP84</strain>
    </source>
</reference>
<dbReference type="GO" id="GO:0031071">
    <property type="term" value="F:cysteine desulfurase activity"/>
    <property type="evidence" value="ECO:0007669"/>
    <property type="project" value="UniProtKB-EC"/>
</dbReference>
<dbReference type="PIRSF" id="PIRSF005572">
    <property type="entry name" value="NifS"/>
    <property type="match status" value="1"/>
</dbReference>
<dbReference type="SUPFAM" id="SSF53383">
    <property type="entry name" value="PLP-dependent transferases"/>
    <property type="match status" value="1"/>
</dbReference>
<dbReference type="InterPro" id="IPR015424">
    <property type="entry name" value="PyrdxlP-dep_Trfase"/>
</dbReference>
<evidence type="ECO:0000256" key="1">
    <source>
        <dbReference type="ARBA" id="ARBA00001933"/>
    </source>
</evidence>
<dbReference type="EMBL" id="CACRUA010000018">
    <property type="protein sequence ID" value="VYU10721.1"/>
    <property type="molecule type" value="Genomic_DNA"/>
</dbReference>
<evidence type="ECO:0000259" key="7">
    <source>
        <dbReference type="Pfam" id="PF00266"/>
    </source>
</evidence>
<feature type="domain" description="Aminotransferase class V" evidence="7">
    <location>
        <begin position="19"/>
        <end position="383"/>
    </location>
</feature>
<sequence length="395" mass="42422">MGRYGADAVLRRGVIRMGIYFDNAATTLKKPDCVINAVTEALKNLGNSSRGAYEASMDASRLIYDTRVQLAALFHAGEPRQTAFTSNSTEALNTAILGLLQGSGHVITTVMEHNSVLRPLYRLETMGTELSFLSCGERGELHCEGLEAALRPDTGAVVCTHASNLTGNSVDLKRIGNFCREHNLLFIVDASQTAGTLEIDMQAMNIDVLCFTGHKGLYGPQGTGGICVREGLHISPLKSGGSGIQTYNKEQPSQMPAALEAGTLNGHGIAGLHAALSFIEEVGVEAIHGREMKLMRKFHDGVKEIPGVRIYGDFSEDNRAPIVALNIRDYDSAQVSDELAVGYGISTRPGAHCAPLMHQSLGTVEQGIVRFSFSWFNTEDEIETGIRAVGELAGV</sequence>
<dbReference type="Gene3D" id="3.40.640.10">
    <property type="entry name" value="Type I PLP-dependent aspartate aminotransferase-like (Major domain)"/>
    <property type="match status" value="1"/>
</dbReference>
<name>A0A6N3C882_CLOSY</name>
<organism evidence="8">
    <name type="scientific">Clostridium symbiosum</name>
    <name type="common">Bacteroides symbiosus</name>
    <dbReference type="NCBI Taxonomy" id="1512"/>
    <lineage>
        <taxon>Bacteria</taxon>
        <taxon>Bacillati</taxon>
        <taxon>Bacillota</taxon>
        <taxon>Clostridia</taxon>
        <taxon>Lachnospirales</taxon>
        <taxon>Lachnospiraceae</taxon>
        <taxon>Otoolea</taxon>
    </lineage>
</organism>
<keyword evidence="8" id="KW-0808">Transferase</keyword>
<dbReference type="InterPro" id="IPR016454">
    <property type="entry name" value="Cysteine_dSase"/>
</dbReference>
<dbReference type="Gene3D" id="3.90.1150.10">
    <property type="entry name" value="Aspartate Aminotransferase, domain 1"/>
    <property type="match status" value="1"/>
</dbReference>
<evidence type="ECO:0000256" key="4">
    <source>
        <dbReference type="ARBA" id="ARBA00022898"/>
    </source>
</evidence>
<evidence type="ECO:0000256" key="3">
    <source>
        <dbReference type="ARBA" id="ARBA00012239"/>
    </source>
</evidence>
<dbReference type="PANTHER" id="PTHR43586:SF4">
    <property type="entry name" value="ISOPENICILLIN N EPIMERASE"/>
    <property type="match status" value="1"/>
</dbReference>
<comment type="similarity">
    <text evidence="2">Belongs to the class-V pyridoxal-phosphate-dependent aminotransferase family. Csd subfamily.</text>
</comment>
<comment type="cofactor">
    <cofactor evidence="1 6">
        <name>pyridoxal 5'-phosphate</name>
        <dbReference type="ChEBI" id="CHEBI:597326"/>
    </cofactor>
</comment>
<dbReference type="NCBIfam" id="TIGR01977">
    <property type="entry name" value="am_tr_V_EF2568"/>
    <property type="match status" value="1"/>
</dbReference>
<dbReference type="InterPro" id="IPR010969">
    <property type="entry name" value="Cys_dSase-rel_unknwn_funct"/>
</dbReference>
<proteinExistence type="inferred from homology"/>
<dbReference type="PROSITE" id="PS00595">
    <property type="entry name" value="AA_TRANSFER_CLASS_5"/>
    <property type="match status" value="1"/>
</dbReference>
<dbReference type="InterPro" id="IPR000192">
    <property type="entry name" value="Aminotrans_V_dom"/>
</dbReference>
<keyword evidence="4" id="KW-0663">Pyridoxal phosphate</keyword>
<dbReference type="EC" id="2.8.1.7" evidence="3"/>
<evidence type="ECO:0000256" key="2">
    <source>
        <dbReference type="ARBA" id="ARBA00010447"/>
    </source>
</evidence>
<dbReference type="AlphaFoldDB" id="A0A6N3C882"/>
<dbReference type="InterPro" id="IPR015422">
    <property type="entry name" value="PyrdxlP-dep_Trfase_small"/>
</dbReference>
<evidence type="ECO:0000256" key="6">
    <source>
        <dbReference type="RuleBase" id="RU004504"/>
    </source>
</evidence>